<feature type="transmembrane region" description="Helical" evidence="1">
    <location>
        <begin position="25"/>
        <end position="44"/>
    </location>
</feature>
<feature type="transmembrane region" description="Helical" evidence="1">
    <location>
        <begin position="186"/>
        <end position="203"/>
    </location>
</feature>
<dbReference type="Proteomes" id="UP000541810">
    <property type="component" value="Unassembled WGS sequence"/>
</dbReference>
<feature type="transmembrane region" description="Helical" evidence="1">
    <location>
        <begin position="269"/>
        <end position="288"/>
    </location>
</feature>
<evidence type="ECO:0000313" key="3">
    <source>
        <dbReference type="EMBL" id="MBB6430145.1"/>
    </source>
</evidence>
<comment type="caution">
    <text evidence="3">The sequence shown here is derived from an EMBL/GenBank/DDBJ whole genome shotgun (WGS) entry which is preliminary data.</text>
</comment>
<accession>A0A7X0H6F2</accession>
<sequence length="293" mass="31481">MIQSLFNLAAPTLGAEEVPPWPDGAIWGAALVVILAMVVVAVKMQGPMLRRGPLREIDFTHADIVIGFGLVGMIFLDKVLIGLGGQFIDWPKNVSLGIQQVSALALIGGAVFFFGKAWMTEAGLRKAGFVPRQPGRDLVYTLVSTPVGVLFTFATLLTVNGVATAAGHPSPEVNHGMLKQLEDADLQLKITIIVTAVVVGPFLEEIVFRGLLQTLLLEVLGRKARWATILIASAIFAFVHIGAVSWHALPGLMMLGIVLGWMYEKTGSLLPVYLVHAAFNGLNILIVLQGWSE</sequence>
<dbReference type="AlphaFoldDB" id="A0A7X0H6F2"/>
<keyword evidence="1" id="KW-0472">Membrane</keyword>
<name>A0A7X0H6F2_9BACT</name>
<reference evidence="3 4" key="1">
    <citation type="submission" date="2020-08" db="EMBL/GenBank/DDBJ databases">
        <title>Genomic Encyclopedia of Type Strains, Phase IV (KMG-IV): sequencing the most valuable type-strain genomes for metagenomic binning, comparative biology and taxonomic classification.</title>
        <authorList>
            <person name="Goeker M."/>
        </authorList>
    </citation>
    <scope>NUCLEOTIDE SEQUENCE [LARGE SCALE GENOMIC DNA]</scope>
    <source>
        <strain evidence="3 4">DSM 103725</strain>
    </source>
</reference>
<gene>
    <name evidence="3" type="ORF">HNQ40_001951</name>
</gene>
<dbReference type="InterPro" id="IPR052710">
    <property type="entry name" value="CAAX_protease"/>
</dbReference>
<dbReference type="PANTHER" id="PTHR36435:SF1">
    <property type="entry name" value="CAAX AMINO TERMINAL PROTEASE FAMILY PROTEIN"/>
    <property type="match status" value="1"/>
</dbReference>
<evidence type="ECO:0000313" key="4">
    <source>
        <dbReference type="Proteomes" id="UP000541810"/>
    </source>
</evidence>
<feature type="transmembrane region" description="Helical" evidence="1">
    <location>
        <begin position="224"/>
        <end position="249"/>
    </location>
</feature>
<dbReference type="GO" id="GO:0006508">
    <property type="term" value="P:proteolysis"/>
    <property type="evidence" value="ECO:0007669"/>
    <property type="project" value="UniProtKB-KW"/>
</dbReference>
<keyword evidence="3" id="KW-0378">Hydrolase</keyword>
<dbReference type="GO" id="GO:0004175">
    <property type="term" value="F:endopeptidase activity"/>
    <property type="evidence" value="ECO:0007669"/>
    <property type="project" value="UniProtKB-ARBA"/>
</dbReference>
<proteinExistence type="predicted"/>
<keyword evidence="3" id="KW-0645">Protease</keyword>
<dbReference type="EMBL" id="JACHGY010000001">
    <property type="protein sequence ID" value="MBB6430145.1"/>
    <property type="molecule type" value="Genomic_DNA"/>
</dbReference>
<evidence type="ECO:0000256" key="1">
    <source>
        <dbReference type="SAM" id="Phobius"/>
    </source>
</evidence>
<dbReference type="Pfam" id="PF02517">
    <property type="entry name" value="Rce1-like"/>
    <property type="match status" value="1"/>
</dbReference>
<organism evidence="3 4">
    <name type="scientific">Algisphaera agarilytica</name>
    <dbReference type="NCBI Taxonomy" id="1385975"/>
    <lineage>
        <taxon>Bacteria</taxon>
        <taxon>Pseudomonadati</taxon>
        <taxon>Planctomycetota</taxon>
        <taxon>Phycisphaerae</taxon>
        <taxon>Phycisphaerales</taxon>
        <taxon>Phycisphaeraceae</taxon>
        <taxon>Algisphaera</taxon>
    </lineage>
</organism>
<protein>
    <submittedName>
        <fullName evidence="3">Membrane protease YdiL (CAAX protease family)</fullName>
    </submittedName>
</protein>
<keyword evidence="4" id="KW-1185">Reference proteome</keyword>
<dbReference type="GO" id="GO:0080120">
    <property type="term" value="P:CAAX-box protein maturation"/>
    <property type="evidence" value="ECO:0007669"/>
    <property type="project" value="UniProtKB-ARBA"/>
</dbReference>
<keyword evidence="1" id="KW-0812">Transmembrane</keyword>
<dbReference type="RefSeq" id="WP_184677681.1">
    <property type="nucleotide sequence ID" value="NZ_JACHGY010000001.1"/>
</dbReference>
<evidence type="ECO:0000259" key="2">
    <source>
        <dbReference type="Pfam" id="PF02517"/>
    </source>
</evidence>
<keyword evidence="1" id="KW-1133">Transmembrane helix</keyword>
<feature type="transmembrane region" description="Helical" evidence="1">
    <location>
        <begin position="100"/>
        <end position="118"/>
    </location>
</feature>
<dbReference type="PANTHER" id="PTHR36435">
    <property type="entry name" value="SLR1288 PROTEIN"/>
    <property type="match status" value="1"/>
</dbReference>
<dbReference type="InterPro" id="IPR003675">
    <property type="entry name" value="Rce1/LyrA-like_dom"/>
</dbReference>
<feature type="transmembrane region" description="Helical" evidence="1">
    <location>
        <begin position="138"/>
        <end position="166"/>
    </location>
</feature>
<feature type="transmembrane region" description="Helical" evidence="1">
    <location>
        <begin position="64"/>
        <end position="88"/>
    </location>
</feature>
<feature type="domain" description="CAAX prenyl protease 2/Lysostaphin resistance protein A-like" evidence="2">
    <location>
        <begin position="190"/>
        <end position="281"/>
    </location>
</feature>